<accession>G6B156</accession>
<evidence type="ECO:0000313" key="1">
    <source>
        <dbReference type="EMBL" id="EHJ36913.1"/>
    </source>
</evidence>
<evidence type="ECO:0000313" key="2">
    <source>
        <dbReference type="Proteomes" id="UP000004407"/>
    </source>
</evidence>
<sequence>YGKMPYPPKEKSVGGKRFPQNARNAQKLLAEKSLPRMTQMSTDVRGYGIPAIPTLPNSVYSVNSVGEQRALSICVNL</sequence>
<feature type="non-terminal residue" evidence="1">
    <location>
        <position position="1"/>
    </location>
</feature>
<proteinExistence type="predicted"/>
<comment type="caution">
    <text evidence="1">The sequence shown here is derived from an EMBL/GenBank/DDBJ whole genome shotgun (WGS) entry which is preliminary data.</text>
</comment>
<reference evidence="1 2" key="1">
    <citation type="submission" date="2011-08" db="EMBL/GenBank/DDBJ databases">
        <authorList>
            <person name="Weinstock G."/>
            <person name="Sodergren E."/>
            <person name="Clifton S."/>
            <person name="Fulton L."/>
            <person name="Fulton B."/>
            <person name="Courtney L."/>
            <person name="Fronick C."/>
            <person name="Harrison M."/>
            <person name="Strong C."/>
            <person name="Farmer C."/>
            <person name="Delahaunty K."/>
            <person name="Markovic C."/>
            <person name="Hall O."/>
            <person name="Minx P."/>
            <person name="Tomlinson C."/>
            <person name="Mitreva M."/>
            <person name="Hou S."/>
            <person name="Chen J."/>
            <person name="Wollam A."/>
            <person name="Pepin K.H."/>
            <person name="Johnson M."/>
            <person name="Bhonagiri V."/>
            <person name="Zhang X."/>
            <person name="Suruliraj S."/>
            <person name="Warren W."/>
            <person name="Chinwalla A."/>
            <person name="Mardis E.R."/>
            <person name="Wilson R.K."/>
        </authorList>
    </citation>
    <scope>NUCLEOTIDE SEQUENCE [LARGE SCALE GENOMIC DNA]</scope>
    <source>
        <strain evidence="1 2">DSM 18206</strain>
    </source>
</reference>
<dbReference type="RefSeq" id="WP_007902523.1">
    <property type="nucleotide sequence ID" value="NZ_JH379464.1"/>
</dbReference>
<name>G6B156_9BACT</name>
<dbReference type="AlphaFoldDB" id="G6B156"/>
<dbReference type="EMBL" id="AFZZ01000226">
    <property type="protein sequence ID" value="EHJ36913.1"/>
    <property type="molecule type" value="Genomic_DNA"/>
</dbReference>
<dbReference type="Proteomes" id="UP000004407">
    <property type="component" value="Unassembled WGS sequence"/>
</dbReference>
<protein>
    <submittedName>
        <fullName evidence="1">Uncharacterized protein</fullName>
    </submittedName>
</protein>
<dbReference type="GeneID" id="78338589"/>
<gene>
    <name evidence="1" type="ORF">HMPREF0673_02626</name>
</gene>
<organism evidence="1 2">
    <name type="scientific">Leyella stercorea DSM 18206</name>
    <dbReference type="NCBI Taxonomy" id="1002367"/>
    <lineage>
        <taxon>Bacteria</taxon>
        <taxon>Pseudomonadati</taxon>
        <taxon>Bacteroidota</taxon>
        <taxon>Bacteroidia</taxon>
        <taxon>Bacteroidales</taxon>
        <taxon>Prevotellaceae</taxon>
        <taxon>Leyella</taxon>
    </lineage>
</organism>
<dbReference type="HOGENOM" id="CLU_2627800_0_0_10"/>